<dbReference type="GO" id="GO:0016491">
    <property type="term" value="F:oxidoreductase activity"/>
    <property type="evidence" value="ECO:0007669"/>
    <property type="project" value="UniProtKB-KW"/>
</dbReference>
<dbReference type="Proteomes" id="UP000234275">
    <property type="component" value="Unassembled WGS sequence"/>
</dbReference>
<keyword evidence="2" id="KW-0521">NADP</keyword>
<evidence type="ECO:0000256" key="3">
    <source>
        <dbReference type="ARBA" id="ARBA00023002"/>
    </source>
</evidence>
<dbReference type="VEuPathDB" id="FungiDB:P170DRAFT_358540"/>
<dbReference type="Pfam" id="PF00106">
    <property type="entry name" value="adh_short"/>
    <property type="match status" value="1"/>
</dbReference>
<keyword evidence="3" id="KW-0560">Oxidoreductase</keyword>
<dbReference type="Gene3D" id="3.40.50.720">
    <property type="entry name" value="NAD(P)-binding Rossmann-like Domain"/>
    <property type="match status" value="1"/>
</dbReference>
<accession>A0A2I2G6V3</accession>
<reference evidence="4 5" key="1">
    <citation type="submission" date="2016-12" db="EMBL/GenBank/DDBJ databases">
        <title>The genomes of Aspergillus section Nigri reveals drivers in fungal speciation.</title>
        <authorList>
            <consortium name="DOE Joint Genome Institute"/>
            <person name="Vesth T.C."/>
            <person name="Nybo J."/>
            <person name="Theobald S."/>
            <person name="Brandl J."/>
            <person name="Frisvad J.C."/>
            <person name="Nielsen K.F."/>
            <person name="Lyhne E.K."/>
            <person name="Kogle M.E."/>
            <person name="Kuo A."/>
            <person name="Riley R."/>
            <person name="Clum A."/>
            <person name="Nolan M."/>
            <person name="Lipzen A."/>
            <person name="Salamov A."/>
            <person name="Henrissat B."/>
            <person name="Wiebenga A."/>
            <person name="De Vries R.P."/>
            <person name="Grigoriev I.V."/>
            <person name="Mortensen U.H."/>
            <person name="Andersen M.R."/>
            <person name="Baker S.E."/>
        </authorList>
    </citation>
    <scope>NUCLEOTIDE SEQUENCE [LARGE SCALE GENOMIC DNA]</scope>
    <source>
        <strain evidence="4 5">IBT 23096</strain>
    </source>
</reference>
<evidence type="ECO:0000256" key="2">
    <source>
        <dbReference type="ARBA" id="ARBA00022857"/>
    </source>
</evidence>
<dbReference type="PANTHER" id="PTHR24320">
    <property type="entry name" value="RETINOL DEHYDROGENASE"/>
    <property type="match status" value="1"/>
</dbReference>
<proteinExistence type="inferred from homology"/>
<dbReference type="GO" id="GO:0044550">
    <property type="term" value="P:secondary metabolite biosynthetic process"/>
    <property type="evidence" value="ECO:0007669"/>
    <property type="project" value="UniProtKB-ARBA"/>
</dbReference>
<comment type="similarity">
    <text evidence="1">Belongs to the short-chain dehydrogenases/reductases (SDR) family.</text>
</comment>
<dbReference type="InterPro" id="IPR036291">
    <property type="entry name" value="NAD(P)-bd_dom_sf"/>
</dbReference>
<dbReference type="PRINTS" id="PR00081">
    <property type="entry name" value="GDHRDH"/>
</dbReference>
<dbReference type="EMBL" id="MSFO01000004">
    <property type="protein sequence ID" value="PLB48603.1"/>
    <property type="molecule type" value="Genomic_DNA"/>
</dbReference>
<evidence type="ECO:0000313" key="4">
    <source>
        <dbReference type="EMBL" id="PLB48603.1"/>
    </source>
</evidence>
<keyword evidence="5" id="KW-1185">Reference proteome</keyword>
<organism evidence="4 5">
    <name type="scientific">Aspergillus steynii IBT 23096</name>
    <dbReference type="NCBI Taxonomy" id="1392250"/>
    <lineage>
        <taxon>Eukaryota</taxon>
        <taxon>Fungi</taxon>
        <taxon>Dikarya</taxon>
        <taxon>Ascomycota</taxon>
        <taxon>Pezizomycotina</taxon>
        <taxon>Eurotiomycetes</taxon>
        <taxon>Eurotiomycetidae</taxon>
        <taxon>Eurotiales</taxon>
        <taxon>Aspergillaceae</taxon>
        <taxon>Aspergillus</taxon>
        <taxon>Aspergillus subgen. Circumdati</taxon>
    </lineage>
</organism>
<evidence type="ECO:0000313" key="5">
    <source>
        <dbReference type="Proteomes" id="UP000234275"/>
    </source>
</evidence>
<comment type="caution">
    <text evidence="4">The sequence shown here is derived from an EMBL/GenBank/DDBJ whole genome shotgun (WGS) entry which is preliminary data.</text>
</comment>
<protein>
    <submittedName>
        <fullName evidence="4">NAD(P)-binding protein</fullName>
    </submittedName>
</protein>
<evidence type="ECO:0000256" key="1">
    <source>
        <dbReference type="ARBA" id="ARBA00006484"/>
    </source>
</evidence>
<dbReference type="STRING" id="1392250.A0A2I2G6V3"/>
<dbReference type="RefSeq" id="XP_024703905.1">
    <property type="nucleotide sequence ID" value="XM_024844301.1"/>
</dbReference>
<dbReference type="AlphaFoldDB" id="A0A2I2G6V3"/>
<name>A0A2I2G6V3_9EURO</name>
<gene>
    <name evidence="4" type="ORF">P170DRAFT_358540</name>
</gene>
<dbReference type="InterPro" id="IPR020904">
    <property type="entry name" value="Sc_DH/Rdtase_CS"/>
</dbReference>
<dbReference type="GeneID" id="36552001"/>
<sequence length="335" mass="36026">MVFATLCNAYTQIFPPSPVLTEQNVPSQAGRVFIVTGGNGGVGLALCRILYGTGATIYMASRSKERAEEAIRSIASSSPTPANPGRLLFLQLDLNDLESVKAAAAHFATQETKLDILWNNAGMGANRVAPGTQTAQGFEAMVGMHCIATLLFTDLLRPQLRSAAASQPTGAVRVVWTSSYLAEGGSPTNGIDFATLGKGSQDRVVNYAVSKAGTWMLGREMARRYAADGIVSVVQNPGNLKAGSYEGTPALTMCFVRPLLHETRFGAYTELYCGLSPDITAETSGAYVIPWGRIRPDKDCPRTDIIKAMMPVEDGGLGYASKLWDWCEEQWKPFI</sequence>
<dbReference type="InterPro" id="IPR002347">
    <property type="entry name" value="SDR_fam"/>
</dbReference>
<dbReference type="PROSITE" id="PS00061">
    <property type="entry name" value="ADH_SHORT"/>
    <property type="match status" value="1"/>
</dbReference>
<dbReference type="OrthoDB" id="191139at2759"/>
<dbReference type="SUPFAM" id="SSF51735">
    <property type="entry name" value="NAD(P)-binding Rossmann-fold domains"/>
    <property type="match status" value="1"/>
</dbReference>
<dbReference type="PANTHER" id="PTHR24320:SF236">
    <property type="entry name" value="SHORT-CHAIN DEHYDROGENASE-RELATED"/>
    <property type="match status" value="1"/>
</dbReference>